<comment type="similarity">
    <text evidence="1">Belongs to the calycin superfamily. Fatty-acid binding protein (FABP) family.</text>
</comment>
<dbReference type="PANTHER" id="PTHR11955">
    <property type="entry name" value="FATTY ACID BINDING PROTEIN"/>
    <property type="match status" value="1"/>
</dbReference>
<evidence type="ECO:0000313" key="4">
    <source>
        <dbReference type="WBParaSite" id="SVE_1622400.1"/>
    </source>
</evidence>
<accession>A0A0K0FV60</accession>
<keyword evidence="2" id="KW-0446">Lipid-binding</keyword>
<name>A0A0K0FV60_STRVS</name>
<dbReference type="InterPro" id="IPR031259">
    <property type="entry name" value="ILBP"/>
</dbReference>
<protein>
    <submittedName>
        <fullName evidence="4">FABP domain-containing protein</fullName>
    </submittedName>
</protein>
<dbReference type="Proteomes" id="UP000035680">
    <property type="component" value="Unassembled WGS sequence"/>
</dbReference>
<keyword evidence="3" id="KW-1185">Reference proteome</keyword>
<sequence>MVQEFAGEWVDPVTENMDEYFKETGLGFVLRKLAKTIKDKCIFVIEGDKVTLITESTFKNHTLSWVLNEKTLITTIDGRQHYSIFTYEDGRMIEKQSHYKEGDKLSTIIRYIEDGKLVVELECNGVKAIRRYRRA</sequence>
<evidence type="ECO:0000256" key="2">
    <source>
        <dbReference type="ARBA" id="ARBA00023121"/>
    </source>
</evidence>
<dbReference type="WBParaSite" id="SVE_1622400.1">
    <property type="protein sequence ID" value="SVE_1622400.1"/>
    <property type="gene ID" value="SVE_1622400"/>
</dbReference>
<dbReference type="CDD" id="cd00742">
    <property type="entry name" value="FABP"/>
    <property type="match status" value="1"/>
</dbReference>
<dbReference type="GO" id="GO:0008289">
    <property type="term" value="F:lipid binding"/>
    <property type="evidence" value="ECO:0007669"/>
    <property type="project" value="UniProtKB-KW"/>
</dbReference>
<evidence type="ECO:0000313" key="3">
    <source>
        <dbReference type="Proteomes" id="UP000035680"/>
    </source>
</evidence>
<dbReference type="InterPro" id="IPR000463">
    <property type="entry name" value="Fatty_acid-bd"/>
</dbReference>
<reference evidence="4" key="2">
    <citation type="submission" date="2015-08" db="UniProtKB">
        <authorList>
            <consortium name="WormBaseParasite"/>
        </authorList>
    </citation>
    <scope>IDENTIFICATION</scope>
</reference>
<dbReference type="Gene3D" id="2.40.128.20">
    <property type="match status" value="1"/>
</dbReference>
<dbReference type="PRINTS" id="PR00178">
    <property type="entry name" value="FATTYACIDBP"/>
</dbReference>
<organism evidence="3 4">
    <name type="scientific">Strongyloides venezuelensis</name>
    <name type="common">Threadworm</name>
    <dbReference type="NCBI Taxonomy" id="75913"/>
    <lineage>
        <taxon>Eukaryota</taxon>
        <taxon>Metazoa</taxon>
        <taxon>Ecdysozoa</taxon>
        <taxon>Nematoda</taxon>
        <taxon>Chromadorea</taxon>
        <taxon>Rhabditida</taxon>
        <taxon>Tylenchina</taxon>
        <taxon>Panagrolaimomorpha</taxon>
        <taxon>Strongyloidoidea</taxon>
        <taxon>Strongyloididae</taxon>
        <taxon>Strongyloides</taxon>
    </lineage>
</organism>
<dbReference type="SUPFAM" id="SSF50814">
    <property type="entry name" value="Lipocalins"/>
    <property type="match status" value="1"/>
</dbReference>
<dbReference type="AlphaFoldDB" id="A0A0K0FV60"/>
<reference evidence="3" key="1">
    <citation type="submission" date="2014-07" db="EMBL/GenBank/DDBJ databases">
        <authorList>
            <person name="Martin A.A"/>
            <person name="De Silva N."/>
        </authorList>
    </citation>
    <scope>NUCLEOTIDE SEQUENCE</scope>
</reference>
<evidence type="ECO:0000256" key="1">
    <source>
        <dbReference type="ARBA" id="ARBA00008390"/>
    </source>
</evidence>
<dbReference type="STRING" id="75913.A0A0K0FV60"/>
<proteinExistence type="inferred from homology"/>
<dbReference type="InterPro" id="IPR012674">
    <property type="entry name" value="Calycin"/>
</dbReference>